<evidence type="ECO:0000256" key="2">
    <source>
        <dbReference type="ARBA" id="ARBA00022692"/>
    </source>
</evidence>
<evidence type="ECO:0000256" key="4">
    <source>
        <dbReference type="ARBA" id="ARBA00023136"/>
    </source>
</evidence>
<sequence length="149" mass="16845">MKLKKVIVELIVILYASLFIYTAISKLMDYDLSREQLATMPLVGPISGVVVWLLPVSEILLALLIFWPQSRLKGLYLGTSLMLTFTLYVAYLMKFHNSTPCTCGGFLQSLSWPQHLLFNTGFVLIGCIAIFLEHKSKERSKITNQPAFN</sequence>
<evidence type="ECO:0000259" key="6">
    <source>
        <dbReference type="Pfam" id="PF07291"/>
    </source>
</evidence>
<feature type="transmembrane region" description="Helical" evidence="5">
    <location>
        <begin position="74"/>
        <end position="92"/>
    </location>
</feature>
<protein>
    <recommendedName>
        <fullName evidence="6">Methylamine utilisation protein MauE domain-containing protein</fullName>
    </recommendedName>
</protein>
<keyword evidence="2 5" id="KW-0812">Transmembrane</keyword>
<keyword evidence="3 5" id="KW-1133">Transmembrane helix</keyword>
<feature type="transmembrane region" description="Helical" evidence="5">
    <location>
        <begin position="7"/>
        <end position="24"/>
    </location>
</feature>
<evidence type="ECO:0000313" key="8">
    <source>
        <dbReference type="Proteomes" id="UP000290545"/>
    </source>
</evidence>
<comment type="subcellular location">
    <subcellularLocation>
        <location evidence="1">Membrane</location>
        <topology evidence="1">Multi-pass membrane protein</topology>
    </subcellularLocation>
</comment>
<dbReference type="AlphaFoldDB" id="A0A4Q1D377"/>
<dbReference type="EMBL" id="SDHZ01000003">
    <property type="protein sequence ID" value="RXK81749.1"/>
    <property type="molecule type" value="Genomic_DNA"/>
</dbReference>
<dbReference type="Pfam" id="PF07291">
    <property type="entry name" value="MauE"/>
    <property type="match status" value="1"/>
</dbReference>
<feature type="domain" description="Methylamine utilisation protein MauE" evidence="6">
    <location>
        <begin position="5"/>
        <end position="131"/>
    </location>
</feature>
<proteinExistence type="predicted"/>
<keyword evidence="4 5" id="KW-0472">Membrane</keyword>
<comment type="caution">
    <text evidence="7">The sequence shown here is derived from an EMBL/GenBank/DDBJ whole genome shotgun (WGS) entry which is preliminary data.</text>
</comment>
<dbReference type="InterPro" id="IPR009908">
    <property type="entry name" value="Methylamine_util_MauE"/>
</dbReference>
<dbReference type="GO" id="GO:0030416">
    <property type="term" value="P:methylamine metabolic process"/>
    <property type="evidence" value="ECO:0007669"/>
    <property type="project" value="InterPro"/>
</dbReference>
<gene>
    <name evidence="7" type="ORF">ESB13_18320</name>
</gene>
<organism evidence="7 8">
    <name type="scientific">Filimonas effusa</name>
    <dbReference type="NCBI Taxonomy" id="2508721"/>
    <lineage>
        <taxon>Bacteria</taxon>
        <taxon>Pseudomonadati</taxon>
        <taxon>Bacteroidota</taxon>
        <taxon>Chitinophagia</taxon>
        <taxon>Chitinophagales</taxon>
        <taxon>Chitinophagaceae</taxon>
        <taxon>Filimonas</taxon>
    </lineage>
</organism>
<dbReference type="GO" id="GO:0016020">
    <property type="term" value="C:membrane"/>
    <property type="evidence" value="ECO:0007669"/>
    <property type="project" value="UniProtKB-SubCell"/>
</dbReference>
<evidence type="ECO:0000256" key="1">
    <source>
        <dbReference type="ARBA" id="ARBA00004141"/>
    </source>
</evidence>
<name>A0A4Q1D377_9BACT</name>
<dbReference type="Proteomes" id="UP000290545">
    <property type="component" value="Unassembled WGS sequence"/>
</dbReference>
<evidence type="ECO:0000256" key="5">
    <source>
        <dbReference type="SAM" id="Phobius"/>
    </source>
</evidence>
<feature type="transmembrane region" description="Helical" evidence="5">
    <location>
        <begin position="112"/>
        <end position="132"/>
    </location>
</feature>
<reference evidence="7 8" key="1">
    <citation type="submission" date="2019-01" db="EMBL/GenBank/DDBJ databases">
        <title>Filimonas sp. strain TTM-71.</title>
        <authorList>
            <person name="Chen W.-M."/>
        </authorList>
    </citation>
    <scope>NUCLEOTIDE SEQUENCE [LARGE SCALE GENOMIC DNA]</scope>
    <source>
        <strain evidence="7 8">TTM-71</strain>
    </source>
</reference>
<accession>A0A4Q1D377</accession>
<dbReference type="RefSeq" id="WP_129005146.1">
    <property type="nucleotide sequence ID" value="NZ_SDHZ01000003.1"/>
</dbReference>
<keyword evidence="8" id="KW-1185">Reference proteome</keyword>
<dbReference type="OrthoDB" id="680026at2"/>
<feature type="transmembrane region" description="Helical" evidence="5">
    <location>
        <begin position="44"/>
        <end position="67"/>
    </location>
</feature>
<evidence type="ECO:0000313" key="7">
    <source>
        <dbReference type="EMBL" id="RXK81749.1"/>
    </source>
</evidence>
<evidence type="ECO:0000256" key="3">
    <source>
        <dbReference type="ARBA" id="ARBA00022989"/>
    </source>
</evidence>